<feature type="transmembrane region" description="Helical" evidence="6">
    <location>
        <begin position="122"/>
        <end position="139"/>
    </location>
</feature>
<feature type="transmembrane region" description="Helical" evidence="6">
    <location>
        <begin position="215"/>
        <end position="237"/>
    </location>
</feature>
<reference evidence="8 9" key="1">
    <citation type="journal article" date="2008" name="Int. J. Syst. Evol. Microbiol.">
        <title>Luteimonas marina sp. nov., isolated from seawater.</title>
        <authorList>
            <person name="Baik K.S."/>
            <person name="Park S.C."/>
            <person name="Kim M.S."/>
            <person name="Kim E.M."/>
            <person name="Park C."/>
            <person name="Chun J."/>
            <person name="Seong C.N."/>
        </authorList>
    </citation>
    <scope>NUCLEOTIDE SEQUENCE [LARGE SCALE GENOMIC DNA]</scope>
    <source>
        <strain evidence="8 9">FR1330</strain>
    </source>
</reference>
<keyword evidence="5 6" id="KW-0472">Membrane</keyword>
<dbReference type="EMBL" id="VOHK01000008">
    <property type="protein sequence ID" value="TWT17839.1"/>
    <property type="molecule type" value="Genomic_DNA"/>
</dbReference>
<proteinExistence type="inferred from homology"/>
<comment type="subcellular location">
    <subcellularLocation>
        <location evidence="1">Membrane</location>
        <topology evidence="1">Multi-pass membrane protein</topology>
    </subcellularLocation>
</comment>
<accession>A0A5C5TWE5</accession>
<evidence type="ECO:0000256" key="3">
    <source>
        <dbReference type="ARBA" id="ARBA00022692"/>
    </source>
</evidence>
<dbReference type="InterPro" id="IPR037185">
    <property type="entry name" value="EmrE-like"/>
</dbReference>
<evidence type="ECO:0000256" key="4">
    <source>
        <dbReference type="ARBA" id="ARBA00022989"/>
    </source>
</evidence>
<feature type="transmembrane region" description="Helical" evidence="6">
    <location>
        <begin position="175"/>
        <end position="195"/>
    </location>
</feature>
<keyword evidence="9" id="KW-1185">Reference proteome</keyword>
<evidence type="ECO:0000259" key="7">
    <source>
        <dbReference type="Pfam" id="PF00892"/>
    </source>
</evidence>
<feature type="transmembrane region" description="Helical" evidence="6">
    <location>
        <begin position="12"/>
        <end position="30"/>
    </location>
</feature>
<dbReference type="SUPFAM" id="SSF103481">
    <property type="entry name" value="Multidrug resistance efflux transporter EmrE"/>
    <property type="match status" value="2"/>
</dbReference>
<keyword evidence="3 6" id="KW-0812">Transmembrane</keyword>
<dbReference type="RefSeq" id="WP_146389040.1">
    <property type="nucleotide sequence ID" value="NZ_VOHK01000008.1"/>
</dbReference>
<dbReference type="InterPro" id="IPR000620">
    <property type="entry name" value="EamA_dom"/>
</dbReference>
<evidence type="ECO:0000256" key="1">
    <source>
        <dbReference type="ARBA" id="ARBA00004141"/>
    </source>
</evidence>
<comment type="caution">
    <text evidence="8">The sequence shown here is derived from an EMBL/GenBank/DDBJ whole genome shotgun (WGS) entry which is preliminary data.</text>
</comment>
<feature type="domain" description="EamA" evidence="7">
    <location>
        <begin position="145"/>
        <end position="287"/>
    </location>
</feature>
<feature type="transmembrane region" description="Helical" evidence="6">
    <location>
        <begin position="92"/>
        <end position="110"/>
    </location>
</feature>
<dbReference type="Pfam" id="PF00892">
    <property type="entry name" value="EamA"/>
    <property type="match status" value="2"/>
</dbReference>
<feature type="transmembrane region" description="Helical" evidence="6">
    <location>
        <begin position="36"/>
        <end position="54"/>
    </location>
</feature>
<dbReference type="Proteomes" id="UP000319980">
    <property type="component" value="Unassembled WGS sequence"/>
</dbReference>
<keyword evidence="4 6" id="KW-1133">Transmembrane helix</keyword>
<feature type="transmembrane region" description="Helical" evidence="6">
    <location>
        <begin position="273"/>
        <end position="291"/>
    </location>
</feature>
<feature type="transmembrane region" description="Helical" evidence="6">
    <location>
        <begin position="249"/>
        <end position="267"/>
    </location>
</feature>
<dbReference type="InterPro" id="IPR050638">
    <property type="entry name" value="AA-Vitamin_Transporters"/>
</dbReference>
<dbReference type="OrthoDB" id="9150437at2"/>
<feature type="transmembrane region" description="Helical" evidence="6">
    <location>
        <begin position="66"/>
        <end position="86"/>
    </location>
</feature>
<name>A0A5C5TWE5_9GAMM</name>
<comment type="similarity">
    <text evidence="2">Belongs to the EamA transporter family.</text>
</comment>
<evidence type="ECO:0000256" key="6">
    <source>
        <dbReference type="SAM" id="Phobius"/>
    </source>
</evidence>
<organism evidence="8 9">
    <name type="scientific">Luteimonas marina</name>
    <dbReference type="NCBI Taxonomy" id="488485"/>
    <lineage>
        <taxon>Bacteria</taxon>
        <taxon>Pseudomonadati</taxon>
        <taxon>Pseudomonadota</taxon>
        <taxon>Gammaproteobacteria</taxon>
        <taxon>Lysobacterales</taxon>
        <taxon>Lysobacteraceae</taxon>
        <taxon>Luteimonas</taxon>
    </lineage>
</organism>
<evidence type="ECO:0000313" key="9">
    <source>
        <dbReference type="Proteomes" id="UP000319980"/>
    </source>
</evidence>
<gene>
    <name evidence="8" type="ORF">FQY83_16245</name>
</gene>
<protein>
    <submittedName>
        <fullName evidence="8">DMT family transporter</fullName>
    </submittedName>
</protein>
<evidence type="ECO:0000256" key="5">
    <source>
        <dbReference type="ARBA" id="ARBA00023136"/>
    </source>
</evidence>
<dbReference type="PANTHER" id="PTHR32322">
    <property type="entry name" value="INNER MEMBRANE TRANSPORTER"/>
    <property type="match status" value="1"/>
</dbReference>
<dbReference type="AlphaFoldDB" id="A0A5C5TWE5"/>
<dbReference type="PANTHER" id="PTHR32322:SF2">
    <property type="entry name" value="EAMA DOMAIN-CONTAINING PROTEIN"/>
    <property type="match status" value="1"/>
</dbReference>
<evidence type="ECO:0000313" key="8">
    <source>
        <dbReference type="EMBL" id="TWT17839.1"/>
    </source>
</evidence>
<feature type="domain" description="EamA" evidence="7">
    <location>
        <begin position="11"/>
        <end position="136"/>
    </location>
</feature>
<evidence type="ECO:0000256" key="2">
    <source>
        <dbReference type="ARBA" id="ARBA00007362"/>
    </source>
</evidence>
<feature type="transmembrane region" description="Helical" evidence="6">
    <location>
        <begin position="145"/>
        <end position="163"/>
    </location>
</feature>
<sequence length="313" mass="33511">MNPATKAHWQIHLCVLLWGFTAILGKLITLPALPLVWWRMGLVVLALLLVPRVWRGVRAMPPRLLLAYAGVGVLVALHWLTFYGAIKLANASIAATCMALATVFTAVIEPKLARRRFSKREVLLGVLVLPGVALVVGGVSVDMRIGIAVGALSALFVAVFGSLNKRLVEHADPLTVTAVELGAGTLALTALAPLMPTLFPAFAGPLLVLPSPSDALWLLLLAGACTLFPFALSLVALRHMSAFSAQMAVNLEPVYAIVLAMLLLSEQRELTPMFYGGVAIILVAVFMHPLLHPQRRIDHPEVLGTSEAKGIVE</sequence>
<dbReference type="GO" id="GO:0016020">
    <property type="term" value="C:membrane"/>
    <property type="evidence" value="ECO:0007669"/>
    <property type="project" value="UniProtKB-SubCell"/>
</dbReference>